<reference evidence="4" key="1">
    <citation type="submission" date="2021-11" db="EMBL/GenBank/DDBJ databases">
        <title>Streptomyces corallinus and Kineosporia corallina sp. nov., two new coral-derived marine actinobacteria.</title>
        <authorList>
            <person name="Buangrab K."/>
            <person name="Sutthacheep M."/>
            <person name="Yeemin T."/>
            <person name="Harunari E."/>
            <person name="Igarashi Y."/>
            <person name="Sripreechasak P."/>
            <person name="Kanchanasin P."/>
            <person name="Tanasupawat S."/>
            <person name="Phongsopitanun W."/>
        </authorList>
    </citation>
    <scope>NUCLEOTIDE SEQUENCE</scope>
    <source>
        <strain evidence="4">JCM 31032</strain>
    </source>
</reference>
<dbReference type="Gene3D" id="3.10.350.10">
    <property type="entry name" value="LysM domain"/>
    <property type="match status" value="2"/>
</dbReference>
<dbReference type="AlphaFoldDB" id="A0A9X1NPC5"/>
<feature type="compositionally biased region" description="Low complexity" evidence="2">
    <location>
        <begin position="227"/>
        <end position="243"/>
    </location>
</feature>
<evidence type="ECO:0000313" key="4">
    <source>
        <dbReference type="EMBL" id="MCD5316821.1"/>
    </source>
</evidence>
<keyword evidence="1" id="KW-0238">DNA-binding</keyword>
<feature type="compositionally biased region" description="Basic and acidic residues" evidence="2">
    <location>
        <begin position="161"/>
        <end position="180"/>
    </location>
</feature>
<gene>
    <name evidence="4" type="ORF">LR394_38595</name>
</gene>
<dbReference type="InterPro" id="IPR036779">
    <property type="entry name" value="LysM_dom_sf"/>
</dbReference>
<dbReference type="EMBL" id="JAJOMB010000035">
    <property type="protein sequence ID" value="MCD5316821.1"/>
    <property type="molecule type" value="Genomic_DNA"/>
</dbReference>
<evidence type="ECO:0000313" key="5">
    <source>
        <dbReference type="Proteomes" id="UP001138997"/>
    </source>
</evidence>
<keyword evidence="5" id="KW-1185">Reference proteome</keyword>
<dbReference type="InterPro" id="IPR051677">
    <property type="entry name" value="AfsR-DnrI-RedD_regulator"/>
</dbReference>
<dbReference type="PANTHER" id="PTHR35807">
    <property type="entry name" value="TRANSCRIPTIONAL REGULATOR REDD-RELATED"/>
    <property type="match status" value="1"/>
</dbReference>
<dbReference type="GO" id="GO:0003677">
    <property type="term" value="F:DNA binding"/>
    <property type="evidence" value="ECO:0007669"/>
    <property type="project" value="UniProtKB-KW"/>
</dbReference>
<comment type="caution">
    <text evidence="4">The sequence shown here is derived from an EMBL/GenBank/DDBJ whole genome shotgun (WGS) entry which is preliminary data.</text>
</comment>
<dbReference type="InterPro" id="IPR001867">
    <property type="entry name" value="OmpR/PhoB-type_DNA-bd"/>
</dbReference>
<feature type="compositionally biased region" description="Low complexity" evidence="2">
    <location>
        <begin position="205"/>
        <end position="218"/>
    </location>
</feature>
<evidence type="ECO:0000256" key="1">
    <source>
        <dbReference type="ARBA" id="ARBA00023125"/>
    </source>
</evidence>
<feature type="region of interest" description="Disordered" evidence="2">
    <location>
        <begin position="344"/>
        <end position="530"/>
    </location>
</feature>
<dbReference type="Pfam" id="PF01476">
    <property type="entry name" value="LysM"/>
    <property type="match status" value="2"/>
</dbReference>
<feature type="compositionally biased region" description="Low complexity" evidence="2">
    <location>
        <begin position="482"/>
        <end position="494"/>
    </location>
</feature>
<feature type="region of interest" description="Disordered" evidence="2">
    <location>
        <begin position="136"/>
        <end position="243"/>
    </location>
</feature>
<feature type="compositionally biased region" description="Basic and acidic residues" evidence="2">
    <location>
        <begin position="513"/>
        <end position="525"/>
    </location>
</feature>
<dbReference type="Proteomes" id="UP001138997">
    <property type="component" value="Unassembled WGS sequence"/>
</dbReference>
<dbReference type="GO" id="GO:0006355">
    <property type="term" value="P:regulation of DNA-templated transcription"/>
    <property type="evidence" value="ECO:0007669"/>
    <property type="project" value="InterPro"/>
</dbReference>
<dbReference type="InterPro" id="IPR036388">
    <property type="entry name" value="WH-like_DNA-bd_sf"/>
</dbReference>
<dbReference type="RefSeq" id="WP_231449673.1">
    <property type="nucleotide sequence ID" value="NZ_JAJOMB010000035.1"/>
</dbReference>
<dbReference type="InterPro" id="IPR018392">
    <property type="entry name" value="LysM"/>
</dbReference>
<feature type="domain" description="OmpR/PhoB-type" evidence="3">
    <location>
        <begin position="551"/>
        <end position="631"/>
    </location>
</feature>
<dbReference type="GO" id="GO:0000160">
    <property type="term" value="P:phosphorelay signal transduction system"/>
    <property type="evidence" value="ECO:0007669"/>
    <property type="project" value="InterPro"/>
</dbReference>
<feature type="compositionally biased region" description="Polar residues" evidence="2">
    <location>
        <begin position="344"/>
        <end position="354"/>
    </location>
</feature>
<proteinExistence type="predicted"/>
<evidence type="ECO:0000256" key="2">
    <source>
        <dbReference type="SAM" id="MobiDB-lite"/>
    </source>
</evidence>
<dbReference type="SMART" id="SM00862">
    <property type="entry name" value="Trans_reg_C"/>
    <property type="match status" value="1"/>
</dbReference>
<dbReference type="Gene3D" id="1.10.10.10">
    <property type="entry name" value="Winged helix-like DNA-binding domain superfamily/Winged helix DNA-binding domain"/>
    <property type="match status" value="1"/>
</dbReference>
<organism evidence="4 5">
    <name type="scientific">Kineosporia babensis</name>
    <dbReference type="NCBI Taxonomy" id="499548"/>
    <lineage>
        <taxon>Bacteria</taxon>
        <taxon>Bacillati</taxon>
        <taxon>Actinomycetota</taxon>
        <taxon>Actinomycetes</taxon>
        <taxon>Kineosporiales</taxon>
        <taxon>Kineosporiaceae</taxon>
        <taxon>Kineosporia</taxon>
    </lineage>
</organism>
<dbReference type="CDD" id="cd00118">
    <property type="entry name" value="LysM"/>
    <property type="match status" value="1"/>
</dbReference>
<evidence type="ECO:0000259" key="3">
    <source>
        <dbReference type="SMART" id="SM00862"/>
    </source>
</evidence>
<protein>
    <submittedName>
        <fullName evidence="4">LysM peptidoglycan-binding domain-containing protein</fullName>
    </submittedName>
</protein>
<name>A0A9X1NPC5_9ACTN</name>
<feature type="compositionally biased region" description="Polar residues" evidence="2">
    <location>
        <begin position="735"/>
        <end position="746"/>
    </location>
</feature>
<sequence>MRAVVVQPRGSGTTLWGLASTYLGDGTRWNEIWALNEGRRQNDGTTMQTPSFLRPGWTILIPGPDQQIPARTKTDSPHPEQDPTAHRVRYTIAAGDRLADIADRFLGDPHTYPRLHALNQGEVTDADHIETGATIWLPEQTHDRGTRRHARGIASPQVEDETSRTTTSDRKNRHGERGDDVTTSPQRPRPSTEASAPRPQPVTPSPSTSSSAPDTRPGPTSPPATPTPERSAPASSTTSTGGSWQWILGLGGGILAILLLRRSRTRRNDWTRNRPPHQRRGTGSDEGQSITEPEGDHELDTVQTLGSLTSVQQEQLSTDSANDLRRPAIDQARVAIHRMAQETFASRTTPSSPDHQTELAPNPAAGQLIPEREPDVPAATHHQGQAEPALHPSPSRATPPLPAVASTAAPSQEPLRVPHLLPLPDNHQDHPQILSRPTSVNGTHRRARHRAEPPTEHPTPQVRAASPPQPDRDRPPGTLEHAAPGAVGQPQPAVSNSLTAAASEPQRALAAPETHEENWESRPPKDQTSALPLQSAQIRLFGTPAVLDSTGAPVTGLRRQALALLLYLVLHPDGGATDQLQEALWPDATLASAKKRFSTELSNLRRTMRTAAGVHDQSFDAVPADRGHYRLLPSLDIDVWTFTRELALARTDPEHREQHLRRALTAQNGHLADDGTTGYPWLTPHRNHFRRERARAKRALADLIQAEHPHEARALITQAEQAETGLPPAAHTKITPVSPTGPRTTP</sequence>
<feature type="region of interest" description="Disordered" evidence="2">
    <location>
        <begin position="269"/>
        <end position="294"/>
    </location>
</feature>
<feature type="region of interest" description="Disordered" evidence="2">
    <location>
        <begin position="724"/>
        <end position="746"/>
    </location>
</feature>
<accession>A0A9X1NPC5</accession>